<proteinExistence type="inferred from homology"/>
<organism evidence="5 6">
    <name type="scientific">Plasticicumulans acidivorans</name>
    <dbReference type="NCBI Taxonomy" id="886464"/>
    <lineage>
        <taxon>Bacteria</taxon>
        <taxon>Pseudomonadati</taxon>
        <taxon>Pseudomonadota</taxon>
        <taxon>Gammaproteobacteria</taxon>
        <taxon>Candidatus Competibacteraceae</taxon>
        <taxon>Plasticicumulans</taxon>
    </lineage>
</organism>
<comment type="caution">
    <text evidence="4">Lacks conserved residue(s) required for the propagation of feature annotation.</text>
</comment>
<dbReference type="InterPro" id="IPR007440">
    <property type="entry name" value="Chorismate--pyruvate_lyase"/>
</dbReference>
<dbReference type="InterPro" id="IPR028978">
    <property type="entry name" value="Chorismate_lyase_/UTRA_dom_sf"/>
</dbReference>
<dbReference type="SUPFAM" id="SSF64288">
    <property type="entry name" value="Chorismate lyase-like"/>
    <property type="match status" value="1"/>
</dbReference>
<dbReference type="HAMAP" id="MF_01632">
    <property type="entry name" value="UbiC"/>
    <property type="match status" value="1"/>
</dbReference>
<reference evidence="5 6" key="1">
    <citation type="submission" date="2018-05" db="EMBL/GenBank/DDBJ databases">
        <title>Genomic Encyclopedia of Type Strains, Phase IV (KMG-IV): sequencing the most valuable type-strain genomes for metagenomic binning, comparative biology and taxonomic classification.</title>
        <authorList>
            <person name="Goeker M."/>
        </authorList>
    </citation>
    <scope>NUCLEOTIDE SEQUENCE [LARGE SCALE GENOMIC DNA]</scope>
    <source>
        <strain evidence="5 6">DSM 23606</strain>
    </source>
</reference>
<feature type="binding site" evidence="4">
    <location>
        <position position="181"/>
    </location>
    <ligand>
        <name>substrate</name>
    </ligand>
</feature>
<sequence>MPIQHLHQLVLQARWQPASHLLRATLPPAQRPALLERGSLTALLRGECARRGLHFSVRVLSERVARTLTEEDSALGLRRGQRAWVREVHLLGGDTPWVFARTVVPLRTLRGHGRALTRLGERPLGAMLFADPGVRRGELHIARLDLRCPLARRALGCHAPRTLWGRRSAFFIADRPLLVCEIFLPALADALDAKPAHEREAP</sequence>
<keyword evidence="1 4" id="KW-0963">Cytoplasm</keyword>
<dbReference type="RefSeq" id="WP_110018557.1">
    <property type="nucleotide sequence ID" value="NZ_QGTJ01000005.1"/>
</dbReference>
<feature type="binding site" evidence="4">
    <location>
        <position position="124"/>
    </location>
    <ligand>
        <name>substrate</name>
    </ligand>
</feature>
<gene>
    <name evidence="4" type="primary">ubiC</name>
    <name evidence="5" type="ORF">C7443_105203</name>
</gene>
<keyword evidence="6" id="KW-1185">Reference proteome</keyword>
<evidence type="ECO:0000313" key="5">
    <source>
        <dbReference type="EMBL" id="PWV61770.1"/>
    </source>
</evidence>
<dbReference type="GO" id="GO:0006744">
    <property type="term" value="P:ubiquinone biosynthetic process"/>
    <property type="evidence" value="ECO:0007669"/>
    <property type="project" value="UniProtKB-UniRule"/>
</dbReference>
<dbReference type="AlphaFoldDB" id="A0A317N0B8"/>
<dbReference type="UniPathway" id="UPA00232"/>
<dbReference type="EMBL" id="QGTJ01000005">
    <property type="protein sequence ID" value="PWV61770.1"/>
    <property type="molecule type" value="Genomic_DNA"/>
</dbReference>
<keyword evidence="4" id="KW-0670">Pyruvate</keyword>
<evidence type="ECO:0000313" key="6">
    <source>
        <dbReference type="Proteomes" id="UP000246569"/>
    </source>
</evidence>
<evidence type="ECO:0000256" key="2">
    <source>
        <dbReference type="ARBA" id="ARBA00022688"/>
    </source>
</evidence>
<comment type="catalytic activity">
    <reaction evidence="4">
        <text>chorismate = 4-hydroxybenzoate + pyruvate</text>
        <dbReference type="Rhea" id="RHEA:16505"/>
        <dbReference type="ChEBI" id="CHEBI:15361"/>
        <dbReference type="ChEBI" id="CHEBI:17879"/>
        <dbReference type="ChEBI" id="CHEBI:29748"/>
        <dbReference type="EC" id="4.1.3.40"/>
    </reaction>
</comment>
<dbReference type="Gene3D" id="3.40.1410.10">
    <property type="entry name" value="Chorismate lyase-like"/>
    <property type="match status" value="1"/>
</dbReference>
<feature type="binding site" evidence="4">
    <location>
        <position position="86"/>
    </location>
    <ligand>
        <name>substrate</name>
    </ligand>
</feature>
<keyword evidence="3 4" id="KW-0456">Lyase</keyword>
<comment type="pathway">
    <text evidence="4">Cofactor biosynthesis; ubiquinone biosynthesis.</text>
</comment>
<evidence type="ECO:0000256" key="3">
    <source>
        <dbReference type="ARBA" id="ARBA00023239"/>
    </source>
</evidence>
<dbReference type="EC" id="4.1.3.40" evidence="4"/>
<accession>A0A317N0B8</accession>
<keyword evidence="2 4" id="KW-0831">Ubiquinone biosynthesis</keyword>
<comment type="function">
    <text evidence="4">Removes the pyruvyl group from chorismate, with concomitant aromatization of the ring, to provide 4-hydroxybenzoate (4HB) for the ubiquinone pathway.</text>
</comment>
<comment type="caution">
    <text evidence="5">The sequence shown here is derived from an EMBL/GenBank/DDBJ whole genome shotgun (WGS) entry which is preliminary data.</text>
</comment>
<comment type="subcellular location">
    <subcellularLocation>
        <location evidence="4">Cytoplasm</location>
    </subcellularLocation>
</comment>
<dbReference type="Pfam" id="PF04345">
    <property type="entry name" value="Chor_lyase"/>
    <property type="match status" value="1"/>
</dbReference>
<evidence type="ECO:0000256" key="4">
    <source>
        <dbReference type="HAMAP-Rule" id="MF_01632"/>
    </source>
</evidence>
<dbReference type="GO" id="GO:0008813">
    <property type="term" value="F:chorismate lyase activity"/>
    <property type="evidence" value="ECO:0007669"/>
    <property type="project" value="UniProtKB-UniRule"/>
</dbReference>
<dbReference type="GO" id="GO:0005829">
    <property type="term" value="C:cytosol"/>
    <property type="evidence" value="ECO:0007669"/>
    <property type="project" value="TreeGrafter"/>
</dbReference>
<dbReference type="GO" id="GO:0042866">
    <property type="term" value="P:pyruvate biosynthetic process"/>
    <property type="evidence" value="ECO:0007669"/>
    <property type="project" value="UniProtKB-UniRule"/>
</dbReference>
<name>A0A317N0B8_9GAMM</name>
<evidence type="ECO:0000256" key="1">
    <source>
        <dbReference type="ARBA" id="ARBA00022490"/>
    </source>
</evidence>
<dbReference type="Proteomes" id="UP000246569">
    <property type="component" value="Unassembled WGS sequence"/>
</dbReference>
<dbReference type="PANTHER" id="PTHR38683:SF1">
    <property type="entry name" value="CHORISMATE PYRUVATE-LYASE"/>
    <property type="match status" value="1"/>
</dbReference>
<protein>
    <recommendedName>
        <fullName evidence="4">Probable chorismate pyruvate-lyase</fullName>
        <shortName evidence="4">CL</shortName>
        <shortName evidence="4">CPL</shortName>
        <ecNumber evidence="4">4.1.3.40</ecNumber>
    </recommendedName>
</protein>
<dbReference type="PANTHER" id="PTHR38683">
    <property type="entry name" value="CHORISMATE PYRUVATE-LYASE"/>
    <property type="match status" value="1"/>
</dbReference>
<comment type="similarity">
    <text evidence="4">Belongs to the UbiC family.</text>
</comment>
<dbReference type="OrthoDB" id="9789493at2"/>